<feature type="domain" description="RNA polymerase Rpb2" evidence="17">
    <location>
        <begin position="359"/>
        <end position="527"/>
    </location>
</feature>
<dbReference type="InterPro" id="IPR007120">
    <property type="entry name" value="DNA-dir_RNAP_su2_dom"/>
</dbReference>
<evidence type="ECO:0000259" key="18">
    <source>
        <dbReference type="Pfam" id="PF04563"/>
    </source>
</evidence>
<feature type="compositionally biased region" description="Gly residues" evidence="14">
    <location>
        <begin position="33"/>
        <end position="50"/>
    </location>
</feature>
<feature type="domain" description="RNA polymerase Rpb2" evidence="19">
    <location>
        <begin position="603"/>
        <end position="666"/>
    </location>
</feature>
<keyword evidence="7" id="KW-0863">Zinc-finger</keyword>
<gene>
    <name evidence="22" type="ORF">Cvel_11008</name>
</gene>
<dbReference type="InterPro" id="IPR007121">
    <property type="entry name" value="RNA_pol_bsu_CS"/>
</dbReference>
<dbReference type="Gene3D" id="2.40.270.10">
    <property type="entry name" value="DNA-directed RNA polymerase, subunit 2, domain 6"/>
    <property type="match status" value="1"/>
</dbReference>
<dbReference type="FunFam" id="2.40.270.10:FF:000006">
    <property type="entry name" value="DNA-directed RNA polymerase subunit beta"/>
    <property type="match status" value="1"/>
</dbReference>
<organism evidence="22">
    <name type="scientific">Chromera velia CCMP2878</name>
    <dbReference type="NCBI Taxonomy" id="1169474"/>
    <lineage>
        <taxon>Eukaryota</taxon>
        <taxon>Sar</taxon>
        <taxon>Alveolata</taxon>
        <taxon>Colpodellida</taxon>
        <taxon>Chromeraceae</taxon>
        <taxon>Chromera</taxon>
    </lineage>
</organism>
<evidence type="ECO:0000256" key="13">
    <source>
        <dbReference type="RuleBase" id="RU363031"/>
    </source>
</evidence>
<dbReference type="EMBL" id="CDMZ01005116">
    <property type="protein sequence ID" value="CEM51997.1"/>
    <property type="molecule type" value="Genomic_DNA"/>
</dbReference>
<dbReference type="GO" id="GO:0003677">
    <property type="term" value="F:DNA binding"/>
    <property type="evidence" value="ECO:0007669"/>
    <property type="project" value="InterPro"/>
</dbReference>
<feature type="domain" description="RNA polymerase beta subunit protrusion" evidence="18">
    <location>
        <begin position="159"/>
        <end position="576"/>
    </location>
</feature>
<dbReference type="PROSITE" id="PS01166">
    <property type="entry name" value="RNA_POL_BETA"/>
    <property type="match status" value="1"/>
</dbReference>
<feature type="domain" description="RNA polymerase Rpb2" evidence="20">
    <location>
        <begin position="702"/>
        <end position="763"/>
    </location>
</feature>
<keyword evidence="4 13" id="KW-0808">Transferase</keyword>
<dbReference type="Gene3D" id="3.90.1110.10">
    <property type="entry name" value="RNA polymerase Rpb2, domain 2"/>
    <property type="match status" value="1"/>
</dbReference>
<dbReference type="InterPro" id="IPR007642">
    <property type="entry name" value="RNA_pol_Rpb2_2"/>
</dbReference>
<evidence type="ECO:0000259" key="21">
    <source>
        <dbReference type="Pfam" id="PF04567"/>
    </source>
</evidence>
<feature type="domain" description="DNA-directed RNA polymerase subunit 2 hybrid-binding" evidence="15">
    <location>
        <begin position="846"/>
        <end position="1220"/>
    </location>
</feature>
<reference evidence="22" key="1">
    <citation type="submission" date="2014-11" db="EMBL/GenBank/DDBJ databases">
        <authorList>
            <person name="Otto D Thomas"/>
            <person name="Naeem Raeece"/>
        </authorList>
    </citation>
    <scope>NUCLEOTIDE SEQUENCE</scope>
</reference>
<keyword evidence="8" id="KW-0862">Zinc</keyword>
<dbReference type="NCBIfam" id="NF007175">
    <property type="entry name" value="PRK09606.1"/>
    <property type="match status" value="1"/>
</dbReference>
<dbReference type="GO" id="GO:0000428">
    <property type="term" value="C:DNA-directed RNA polymerase complex"/>
    <property type="evidence" value="ECO:0007669"/>
    <property type="project" value="UniProtKB-KW"/>
</dbReference>
<dbReference type="Gene3D" id="3.90.1100.10">
    <property type="match status" value="1"/>
</dbReference>
<dbReference type="InterPro" id="IPR007644">
    <property type="entry name" value="RNA_pol_bsu_protrusion"/>
</dbReference>
<feature type="domain" description="RNA polymerase Rpb2" evidence="21">
    <location>
        <begin position="793"/>
        <end position="839"/>
    </location>
</feature>
<dbReference type="GO" id="GO:0005634">
    <property type="term" value="C:nucleus"/>
    <property type="evidence" value="ECO:0007669"/>
    <property type="project" value="UniProtKB-SubCell"/>
</dbReference>
<evidence type="ECO:0000256" key="11">
    <source>
        <dbReference type="ARBA" id="ARBA00023242"/>
    </source>
</evidence>
<evidence type="ECO:0000259" key="19">
    <source>
        <dbReference type="Pfam" id="PF04565"/>
    </source>
</evidence>
<dbReference type="PhylomeDB" id="A0A0G4I541"/>
<dbReference type="GO" id="GO:0006351">
    <property type="term" value="P:DNA-templated transcription"/>
    <property type="evidence" value="ECO:0007669"/>
    <property type="project" value="InterPro"/>
</dbReference>
<evidence type="ECO:0000313" key="22">
    <source>
        <dbReference type="EMBL" id="CEM51997.1"/>
    </source>
</evidence>
<dbReference type="InterPro" id="IPR037034">
    <property type="entry name" value="RNA_pol_Rpb2_2_sf"/>
</dbReference>
<keyword evidence="5 13" id="KW-0548">Nucleotidyltransferase</keyword>
<evidence type="ECO:0000259" key="20">
    <source>
        <dbReference type="Pfam" id="PF04566"/>
    </source>
</evidence>
<dbReference type="FunFam" id="2.40.50.150:FF:000002">
    <property type="entry name" value="DNA-directed RNA polymerase subunit beta"/>
    <property type="match status" value="1"/>
</dbReference>
<dbReference type="Pfam" id="PF00562">
    <property type="entry name" value="RNA_pol_Rpb2_6"/>
    <property type="match status" value="1"/>
</dbReference>
<dbReference type="InterPro" id="IPR007645">
    <property type="entry name" value="RNA_pol_Rpb2_3"/>
</dbReference>
<dbReference type="InterPro" id="IPR015712">
    <property type="entry name" value="DNA-dir_RNA_pol_su2"/>
</dbReference>
<keyword evidence="3 13" id="KW-0240">DNA-directed RNA polymerase</keyword>
<feature type="compositionally biased region" description="Acidic residues" evidence="14">
    <location>
        <begin position="16"/>
        <end position="30"/>
    </location>
</feature>
<dbReference type="Pfam" id="PF04567">
    <property type="entry name" value="RNA_pol_Rpb2_5"/>
    <property type="match status" value="1"/>
</dbReference>
<evidence type="ECO:0000256" key="9">
    <source>
        <dbReference type="ARBA" id="ARBA00022842"/>
    </source>
</evidence>
<dbReference type="FunFam" id="3.90.1800.10:FF:000002">
    <property type="entry name" value="DNA-directed RNA polymerase subunit beta"/>
    <property type="match status" value="1"/>
</dbReference>
<feature type="domain" description="RNA polymerase Rpb2" evidence="16">
    <location>
        <begin position="1222"/>
        <end position="1313"/>
    </location>
</feature>
<comment type="similarity">
    <text evidence="2 12">Belongs to the RNA polymerase beta chain family.</text>
</comment>
<dbReference type="Pfam" id="PF04560">
    <property type="entry name" value="RNA_pol_Rpb2_7"/>
    <property type="match status" value="1"/>
</dbReference>
<feature type="region of interest" description="Disordered" evidence="14">
    <location>
        <begin position="1"/>
        <end position="53"/>
    </location>
</feature>
<dbReference type="InterPro" id="IPR037033">
    <property type="entry name" value="DNA-dir_RNAP_su2_hyb_sf"/>
</dbReference>
<dbReference type="Pfam" id="PF04565">
    <property type="entry name" value="RNA_pol_Rpb2_3"/>
    <property type="match status" value="1"/>
</dbReference>
<evidence type="ECO:0000259" key="16">
    <source>
        <dbReference type="Pfam" id="PF04560"/>
    </source>
</evidence>
<dbReference type="VEuPathDB" id="CryptoDB:Cvel_11008"/>
<dbReference type="GO" id="GO:0003899">
    <property type="term" value="F:DNA-directed RNA polymerase activity"/>
    <property type="evidence" value="ECO:0007669"/>
    <property type="project" value="UniProtKB-EC"/>
</dbReference>
<evidence type="ECO:0000256" key="14">
    <source>
        <dbReference type="SAM" id="MobiDB-lite"/>
    </source>
</evidence>
<evidence type="ECO:0000256" key="2">
    <source>
        <dbReference type="ARBA" id="ARBA00006835"/>
    </source>
</evidence>
<protein>
    <recommendedName>
        <fullName evidence="13">DNA-directed RNA polymerase subunit beta</fullName>
        <ecNumber evidence="13">2.7.7.6</ecNumber>
    </recommendedName>
</protein>
<keyword evidence="9" id="KW-0460">Magnesium</keyword>
<dbReference type="Pfam" id="PF04561">
    <property type="entry name" value="RNA_pol_Rpb2_2"/>
    <property type="match status" value="1"/>
</dbReference>
<dbReference type="Pfam" id="PF04566">
    <property type="entry name" value="RNA_pol_Rpb2_4"/>
    <property type="match status" value="1"/>
</dbReference>
<dbReference type="SUPFAM" id="SSF64484">
    <property type="entry name" value="beta and beta-prime subunits of DNA dependent RNA-polymerase"/>
    <property type="match status" value="1"/>
</dbReference>
<evidence type="ECO:0000256" key="7">
    <source>
        <dbReference type="ARBA" id="ARBA00022771"/>
    </source>
</evidence>
<evidence type="ECO:0000256" key="5">
    <source>
        <dbReference type="ARBA" id="ARBA00022695"/>
    </source>
</evidence>
<dbReference type="Gene3D" id="3.90.1070.20">
    <property type="match status" value="1"/>
</dbReference>
<dbReference type="GO" id="GO:0008270">
    <property type="term" value="F:zinc ion binding"/>
    <property type="evidence" value="ECO:0007669"/>
    <property type="project" value="UniProtKB-KW"/>
</dbReference>
<dbReference type="CDD" id="cd00653">
    <property type="entry name" value="RNA_pol_B_RPB2"/>
    <property type="match status" value="1"/>
</dbReference>
<dbReference type="Gene3D" id="3.90.1800.10">
    <property type="entry name" value="RNA polymerase alpha subunit dimerisation domain"/>
    <property type="match status" value="1"/>
</dbReference>
<evidence type="ECO:0000256" key="3">
    <source>
        <dbReference type="ARBA" id="ARBA00022478"/>
    </source>
</evidence>
<keyword evidence="10 13" id="KW-0804">Transcription</keyword>
<evidence type="ECO:0000256" key="12">
    <source>
        <dbReference type="RuleBase" id="RU000434"/>
    </source>
</evidence>
<sequence>MEGSQNPQQGPPPPVDDQEDLFGEDDDDQDMGMGQGEGVTGYSGGGGGGVPLPAVKQEVELTGYSFTKADPEKKGVKEEWAEEGALDFDDLFGDEDEMGDGGALDEGDEFYDDEVMQGEVFDDEQEPGIHSGWYARSPDEELREVDSWEVISAYFKDKGLARQQLESYNDFMNYKMQEIVDQHPPLEIIQKESFQPGQQNRGGVLHKYMFKFGEVSLSKPAEEEGEQETTLLPCEARLRNLTYAAPIYVNISQDVYEVHNYNKDDEYEEHVEGPVNYEKILIGKIPVMLKSDFCWLNGYDSEHLAKLKECTFDQGGYFVINGSEKVLVAQERMANNFVHLFKKKGDSKNTWVCEIRSMPEGRQATTPFSVKLRHSREQQAGGKSKNFGQIVATIPYVRQDIPICVLFRALGVVADRDIVDRIVYDPNDMDMMNLLKASLEDAFSYHDQDKCLDYIGRRGNTMGFQKEQRLEWARGILQRQLLPHIGLEANTGSRKALFVGYMVNRLLLGQLGRMGEDDRDHFGKKRMDTAGPLMSSSFGTLFRKMVKDVKRHLQRNIDAGKSFDLTQAIDLCSTITSGLNYQLATGNWAKDKLGQTIRTGVSQVLNRLTFAAGSSHLRRLNTPLGREGKLAKPRQLHNTHWGLVCPAETPEGQQVGLVKNLALMTHLTVGCEMREVQPFLLDFGLQGLDEVSVQSIGNDTKVFLNGCWVGMTSEPTKLTRDLRDMRRSRRIEPEVGIVRDIAKRELNIFTDQGRACRPLYIVDPGQGPKDPPRLRITKRHSRQLQDEASGYGWENLLDEGLIELIDGEEEETCMIGMFVSEVAENAHYCQTYTHCEIHPAMILGVCASIIPFPDHNQSPRNCYQSAMGKQALGVYVSNFNLRLDTLAHVLSYPQKPLVCTSSMEYLKFRELPAGINCIVAIMCYSGYNQEDSLIMNQASIDRGLFRTTFCRSYPAEEKMQGSRKTEMFDKPDHSDMLAMKAADYSKLDYDGLCEPGQRVMGGDILIGKVNPLDVAEIEQANRIQKKTKRDTSIPMRTSENGVVDEVLLSVNSKGYKFTKVRIRSVRIPQVGDKFASRHGQKGTIGITYRMEDLPFTREGMNPDIIMNPHAIPSRMTIGHLVETLLGKWASLEGKEGDATPFAKPEVTVGEIAKQLHKNGYQKHGNEQLYHGHTGIRIPHKIFIGPTYYQRLKHMVEDKIHARARGPLVAITRQPTEGRAREGGLRFGEMERDCIISHGASKMLRERLFDVSDAYRVHVCGTCGMFAQANLKSYKFECKQCKDKTSIAQVFMPYACKLLFQELMAMQIAPRMVLQPL</sequence>
<comment type="subcellular location">
    <subcellularLocation>
        <location evidence="1">Nucleus</location>
    </subcellularLocation>
</comment>
<name>A0A0G4I541_9ALVE</name>
<evidence type="ECO:0000256" key="10">
    <source>
        <dbReference type="ARBA" id="ARBA00023163"/>
    </source>
</evidence>
<dbReference type="Pfam" id="PF04563">
    <property type="entry name" value="RNA_pol_Rpb2_1"/>
    <property type="match status" value="1"/>
</dbReference>
<comment type="catalytic activity">
    <reaction evidence="13">
        <text>RNA(n) + a ribonucleoside 5'-triphosphate = RNA(n+1) + diphosphate</text>
        <dbReference type="Rhea" id="RHEA:21248"/>
        <dbReference type="Rhea" id="RHEA-COMP:14527"/>
        <dbReference type="Rhea" id="RHEA-COMP:17342"/>
        <dbReference type="ChEBI" id="CHEBI:33019"/>
        <dbReference type="ChEBI" id="CHEBI:61557"/>
        <dbReference type="ChEBI" id="CHEBI:140395"/>
        <dbReference type="EC" id="2.7.7.6"/>
    </reaction>
</comment>
<comment type="function">
    <text evidence="13">DNA-dependent RNA polymerase catalyzes the transcription of DNA into RNA using the four ribonucleoside triphosphates as substrates.</text>
</comment>
<keyword evidence="6" id="KW-0479">Metal-binding</keyword>
<evidence type="ECO:0000256" key="1">
    <source>
        <dbReference type="ARBA" id="ARBA00004123"/>
    </source>
</evidence>
<dbReference type="InterPro" id="IPR007647">
    <property type="entry name" value="RNA_pol_Rpb2_5"/>
</dbReference>
<evidence type="ECO:0000256" key="4">
    <source>
        <dbReference type="ARBA" id="ARBA00022679"/>
    </source>
</evidence>
<dbReference type="EC" id="2.7.7.6" evidence="13"/>
<dbReference type="Gene3D" id="2.40.50.150">
    <property type="match status" value="1"/>
</dbReference>
<proteinExistence type="inferred from homology"/>
<dbReference type="InterPro" id="IPR007641">
    <property type="entry name" value="RNA_pol_Rpb2_7"/>
</dbReference>
<evidence type="ECO:0000259" key="15">
    <source>
        <dbReference type="Pfam" id="PF00562"/>
    </source>
</evidence>
<evidence type="ECO:0000259" key="17">
    <source>
        <dbReference type="Pfam" id="PF04561"/>
    </source>
</evidence>
<accession>A0A0G4I541</accession>
<dbReference type="InterPro" id="IPR007646">
    <property type="entry name" value="RNA_pol_Rpb2_4"/>
</dbReference>
<dbReference type="InterPro" id="IPR014724">
    <property type="entry name" value="RNA_pol_RPB2_OB-fold"/>
</dbReference>
<dbReference type="GO" id="GO:0032549">
    <property type="term" value="F:ribonucleoside binding"/>
    <property type="evidence" value="ECO:0007669"/>
    <property type="project" value="InterPro"/>
</dbReference>
<evidence type="ECO:0000256" key="8">
    <source>
        <dbReference type="ARBA" id="ARBA00022833"/>
    </source>
</evidence>
<dbReference type="PANTHER" id="PTHR20856">
    <property type="entry name" value="DNA-DIRECTED RNA POLYMERASE I SUBUNIT 2"/>
    <property type="match status" value="1"/>
</dbReference>
<evidence type="ECO:0000256" key="6">
    <source>
        <dbReference type="ARBA" id="ARBA00022723"/>
    </source>
</evidence>
<keyword evidence="11" id="KW-0539">Nucleus</keyword>